<evidence type="ECO:0000313" key="3">
    <source>
        <dbReference type="Proteomes" id="UP001445268"/>
    </source>
</evidence>
<gene>
    <name evidence="2" type="ORF">AAGT77_20480</name>
</gene>
<feature type="transmembrane region" description="Helical" evidence="1">
    <location>
        <begin position="157"/>
        <end position="175"/>
    </location>
</feature>
<keyword evidence="2" id="KW-0614">Plasmid</keyword>
<dbReference type="Proteomes" id="UP001445268">
    <property type="component" value="Plasmid unnamed2"/>
</dbReference>
<keyword evidence="1" id="KW-0472">Membrane</keyword>
<feature type="transmembrane region" description="Helical" evidence="1">
    <location>
        <begin position="6"/>
        <end position="29"/>
    </location>
</feature>
<dbReference type="RefSeq" id="WP_342632681.1">
    <property type="nucleotide sequence ID" value="NZ_CP152382.1"/>
</dbReference>
<dbReference type="InterPro" id="IPR022266">
    <property type="entry name" value="DtrJ-like"/>
</dbReference>
<proteinExistence type="predicted"/>
<feature type="transmembrane region" description="Helical" evidence="1">
    <location>
        <begin position="121"/>
        <end position="145"/>
    </location>
</feature>
<accession>A0ABZ3E939</accession>
<keyword evidence="1" id="KW-0812">Transmembrane</keyword>
<geneLocation type="plasmid" evidence="2 3">
    <name>unnamed2</name>
</geneLocation>
<keyword evidence="1" id="KW-1133">Transmembrane helix</keyword>
<keyword evidence="3" id="KW-1185">Reference proteome</keyword>
<reference evidence="2 3" key="1">
    <citation type="submission" date="2024-04" db="EMBL/GenBank/DDBJ databases">
        <title>Marinobacter sp. SBY-1.</title>
        <authorList>
            <person name="Pan C."/>
        </authorList>
    </citation>
    <scope>NUCLEOTIDE SEQUENCE [LARGE SCALE GENOMIC DNA]</scope>
    <source>
        <strain evidence="2 3">SBY-1</strain>
        <plasmid evidence="2 3">unnamed2</plasmid>
    </source>
</reference>
<evidence type="ECO:0000256" key="1">
    <source>
        <dbReference type="SAM" id="Phobius"/>
    </source>
</evidence>
<organism evidence="2 3">
    <name type="scientific">Marinobacter alkaliphilus</name>
    <dbReference type="NCBI Taxonomy" id="254719"/>
    <lineage>
        <taxon>Bacteria</taxon>
        <taxon>Pseudomonadati</taxon>
        <taxon>Pseudomonadota</taxon>
        <taxon>Gammaproteobacteria</taxon>
        <taxon>Pseudomonadales</taxon>
        <taxon>Marinobacteraceae</taxon>
        <taxon>Marinobacter</taxon>
    </lineage>
</organism>
<name>A0ABZ3E939_9GAMM</name>
<feature type="transmembrane region" description="Helical" evidence="1">
    <location>
        <begin position="187"/>
        <end position="205"/>
    </location>
</feature>
<dbReference type="Pfam" id="PF14348">
    <property type="entry name" value="DtrJ-like"/>
    <property type="match status" value="1"/>
</dbReference>
<sequence>MTKTRILVWFVAWVLQIILVGVMLPSNFLQKQIESERRMMAEWMGMPAVNRLVTVSNDTFDESFVNTGAVAASYRLVPNREEKENSTGLTDLGGQTWSYIEGRLEILWLTVYQAIQRFHTLALWFPYLLPIMIPAVIHGMCVRAIKKVSYGYASPVLYHSAGHALALVLMLPLFYITSPISIHPIAIFFWGIAVSITIVVMTSNVQKQI</sequence>
<evidence type="ECO:0000313" key="2">
    <source>
        <dbReference type="EMBL" id="XAF56133.1"/>
    </source>
</evidence>
<protein>
    <submittedName>
        <fullName evidence="2">DUF4400 domain-containing protein</fullName>
    </submittedName>
</protein>
<dbReference type="EMBL" id="CP152382">
    <property type="protein sequence ID" value="XAF56133.1"/>
    <property type="molecule type" value="Genomic_DNA"/>
</dbReference>